<keyword evidence="3" id="KW-1185">Reference proteome</keyword>
<proteinExistence type="predicted"/>
<keyword evidence="1" id="KW-0812">Transmembrane</keyword>
<dbReference type="PATRIC" id="fig|1346791.3.peg.2912"/>
<dbReference type="EMBL" id="AUWY01000103">
    <property type="protein sequence ID" value="EQB31336.1"/>
    <property type="molecule type" value="Genomic_DNA"/>
</dbReference>
<dbReference type="Proteomes" id="UP000015523">
    <property type="component" value="Unassembled WGS sequence"/>
</dbReference>
<comment type="caution">
    <text evidence="2">The sequence shown here is derived from an EMBL/GenBank/DDBJ whole genome shotgun (WGS) entry which is preliminary data.</text>
</comment>
<evidence type="ECO:0000313" key="3">
    <source>
        <dbReference type="Proteomes" id="UP000015523"/>
    </source>
</evidence>
<evidence type="ECO:0000313" key="2">
    <source>
        <dbReference type="EMBL" id="EQB31336.1"/>
    </source>
</evidence>
<sequence>MKGDVPAQKIKLDRIAATVAASNSFKAVADEWLKVEREGRSGVTMKKLRWLLAFINAALGSGSVIAELGGVIP</sequence>
<dbReference type="eggNOG" id="COG0582">
    <property type="taxonomic scope" value="Bacteria"/>
</dbReference>
<name>T0J024_9SPHN</name>
<organism evidence="2 3">
    <name type="scientific">Sphingobium ummariense RL-3</name>
    <dbReference type="NCBI Taxonomy" id="1346791"/>
    <lineage>
        <taxon>Bacteria</taxon>
        <taxon>Pseudomonadati</taxon>
        <taxon>Pseudomonadota</taxon>
        <taxon>Alphaproteobacteria</taxon>
        <taxon>Sphingomonadales</taxon>
        <taxon>Sphingomonadaceae</taxon>
        <taxon>Sphingobium</taxon>
    </lineage>
</organism>
<keyword evidence="1" id="KW-0472">Membrane</keyword>
<dbReference type="AlphaFoldDB" id="T0J024"/>
<dbReference type="RefSeq" id="WP_021318769.1">
    <property type="nucleotide sequence ID" value="NZ_AUWY01000103.1"/>
</dbReference>
<reference evidence="2 3" key="1">
    <citation type="journal article" date="2013" name="Genome Announc.">
        <title>Draft Genome Sequence of Sphingobium ummariense Strain RL-3, a Hexachlorocyclohexane-Degrading Bacterium.</title>
        <authorList>
            <person name="Kohli P."/>
            <person name="Dua A."/>
            <person name="Sangwan N."/>
            <person name="Oldach P."/>
            <person name="Khurana J.P."/>
            <person name="Lal R."/>
        </authorList>
    </citation>
    <scope>NUCLEOTIDE SEQUENCE [LARGE SCALE GENOMIC DNA]</scope>
    <source>
        <strain evidence="2 3">RL-3</strain>
    </source>
</reference>
<keyword evidence="1" id="KW-1133">Transmembrane helix</keyword>
<evidence type="ECO:0000256" key="1">
    <source>
        <dbReference type="SAM" id="Phobius"/>
    </source>
</evidence>
<protein>
    <submittedName>
        <fullName evidence="2">Uncharacterized protein</fullName>
    </submittedName>
</protein>
<accession>T0J024</accession>
<gene>
    <name evidence="2" type="ORF">M529_15130</name>
</gene>
<feature type="transmembrane region" description="Helical" evidence="1">
    <location>
        <begin position="50"/>
        <end position="72"/>
    </location>
</feature>